<evidence type="ECO:0000256" key="2">
    <source>
        <dbReference type="ARBA" id="ARBA00023002"/>
    </source>
</evidence>
<dbReference type="PRINTS" id="PR00080">
    <property type="entry name" value="SDRFAMILY"/>
</dbReference>
<name>A0A0C6P6H0_BORBO</name>
<protein>
    <submittedName>
        <fullName evidence="3">Putative short chain dehydrogenase</fullName>
    </submittedName>
</protein>
<dbReference type="HOGENOM" id="CLU_010194_1_3_4"/>
<dbReference type="GO" id="GO:0016491">
    <property type="term" value="F:oxidoreductase activity"/>
    <property type="evidence" value="ECO:0007669"/>
    <property type="project" value="UniProtKB-KW"/>
</dbReference>
<dbReference type="GeneID" id="93203875"/>
<dbReference type="EMBL" id="HE965806">
    <property type="protein sequence ID" value="CCJ53881.1"/>
    <property type="molecule type" value="Genomic_DNA"/>
</dbReference>
<evidence type="ECO:0000313" key="3">
    <source>
        <dbReference type="EMBL" id="CCJ53881.1"/>
    </source>
</evidence>
<sequence>MELGIRNQVAFVTGAGNGIGWACAQVLAREGCRVVVADIDAHAAGRAAQAIEQAGGSALALTLDVGRPQAVRDAVATVLAHWGAIEILLNNAGFSRDSAIGAMSDAQWTDVLTVNLSGAFHCIREIAPHMVARKFGRIVNMASRAHFGDINKANYSAAKAGVIGMTKALALELGEHGITVNAVAPGIIQTARVRNLPQFAGIESRSLGAMPIKRIGRPEEVADAVAFLASARAAFITGEVLHISGGRYG</sequence>
<keyword evidence="2" id="KW-0560">Oxidoreductase</keyword>
<dbReference type="PRINTS" id="PR00081">
    <property type="entry name" value="GDHRDH"/>
</dbReference>
<evidence type="ECO:0000256" key="1">
    <source>
        <dbReference type="ARBA" id="ARBA00006484"/>
    </source>
</evidence>
<accession>A0A0C6P6H0</accession>
<dbReference type="FunFam" id="3.40.50.720:FF:000173">
    <property type="entry name" value="3-oxoacyl-[acyl-carrier protein] reductase"/>
    <property type="match status" value="1"/>
</dbReference>
<dbReference type="PANTHER" id="PTHR42879:SF2">
    <property type="entry name" value="3-OXOACYL-[ACYL-CARRIER-PROTEIN] REDUCTASE FABG"/>
    <property type="match status" value="1"/>
</dbReference>
<dbReference type="SUPFAM" id="SSF51735">
    <property type="entry name" value="NAD(P)-binding Rossmann-fold domains"/>
    <property type="match status" value="1"/>
</dbReference>
<dbReference type="InterPro" id="IPR020904">
    <property type="entry name" value="Sc_DH/Rdtase_CS"/>
</dbReference>
<dbReference type="Pfam" id="PF13561">
    <property type="entry name" value="adh_short_C2"/>
    <property type="match status" value="1"/>
</dbReference>
<dbReference type="AlphaFoldDB" id="A0A0C6P6H0"/>
<dbReference type="InterPro" id="IPR050259">
    <property type="entry name" value="SDR"/>
</dbReference>
<dbReference type="InterPro" id="IPR002347">
    <property type="entry name" value="SDR_fam"/>
</dbReference>
<dbReference type="OrthoDB" id="8557335at2"/>
<dbReference type="RefSeq" id="WP_010926169.1">
    <property type="nucleotide sequence ID" value="NC_019382.1"/>
</dbReference>
<dbReference type="Proteomes" id="UP000007564">
    <property type="component" value="Chromosome"/>
</dbReference>
<evidence type="ECO:0000313" key="4">
    <source>
        <dbReference type="Proteomes" id="UP000007564"/>
    </source>
</evidence>
<dbReference type="PROSITE" id="PS00061">
    <property type="entry name" value="ADH_SHORT"/>
    <property type="match status" value="1"/>
</dbReference>
<dbReference type="NCBIfam" id="NF009466">
    <property type="entry name" value="PRK12826.1-2"/>
    <property type="match status" value="1"/>
</dbReference>
<gene>
    <name evidence="3" type="ORF">BN112_1964</name>
</gene>
<dbReference type="Gene3D" id="3.40.50.720">
    <property type="entry name" value="NAD(P)-binding Rossmann-like Domain"/>
    <property type="match status" value="1"/>
</dbReference>
<dbReference type="InterPro" id="IPR036291">
    <property type="entry name" value="NAD(P)-bd_dom_sf"/>
</dbReference>
<comment type="similarity">
    <text evidence="1">Belongs to the short-chain dehydrogenases/reductases (SDR) family.</text>
</comment>
<dbReference type="KEGG" id="bbh:BN112_1964"/>
<reference evidence="3 4" key="1">
    <citation type="journal article" date="2012" name="BMC Genomics">
        <title>Comparative genomics of the classical Bordetella subspecies: the evolution and exchange of virulence-associated diversity amongst closely related pathogens.</title>
        <authorList>
            <person name="Park J."/>
            <person name="Zhang Y."/>
            <person name="Buboltz A.M."/>
            <person name="Zhang X."/>
            <person name="Schuster S.C."/>
            <person name="Ahuja U."/>
            <person name="Liu M."/>
            <person name="Miller J.F."/>
            <person name="Sebaihia M."/>
            <person name="Bentley S.D."/>
            <person name="Parkhill J."/>
            <person name="Harvill E.T."/>
        </authorList>
    </citation>
    <scope>NUCLEOTIDE SEQUENCE [LARGE SCALE GENOMIC DNA]</scope>
    <source>
        <strain evidence="3 4">253</strain>
    </source>
</reference>
<dbReference type="GO" id="GO:0032787">
    <property type="term" value="P:monocarboxylic acid metabolic process"/>
    <property type="evidence" value="ECO:0007669"/>
    <property type="project" value="UniProtKB-ARBA"/>
</dbReference>
<dbReference type="PANTHER" id="PTHR42879">
    <property type="entry name" value="3-OXOACYL-(ACYL-CARRIER-PROTEIN) REDUCTASE"/>
    <property type="match status" value="1"/>
</dbReference>
<proteinExistence type="inferred from homology"/>
<organism evidence="3 4">
    <name type="scientific">Bordetella bronchiseptica 253</name>
    <dbReference type="NCBI Taxonomy" id="568707"/>
    <lineage>
        <taxon>Bacteria</taxon>
        <taxon>Pseudomonadati</taxon>
        <taxon>Pseudomonadota</taxon>
        <taxon>Betaproteobacteria</taxon>
        <taxon>Burkholderiales</taxon>
        <taxon>Alcaligenaceae</taxon>
        <taxon>Bordetella</taxon>
    </lineage>
</organism>